<dbReference type="RefSeq" id="WP_027888029.1">
    <property type="nucleotide sequence ID" value="NZ_JBHSXZ010000006.1"/>
</dbReference>
<gene>
    <name evidence="1" type="ORF">Mcate_00948</name>
</gene>
<evidence type="ECO:0000313" key="1">
    <source>
        <dbReference type="EMBL" id="RIH78206.1"/>
    </source>
</evidence>
<name>A0A399E2M8_9DEIN</name>
<sequence length="137" mass="16495">MIKRPRIRRLEELLPYIREGRYRLGPHVAKHMLQEGFIEQDVLQAVEWGREMAVYPEDERMLVLGYMVFPPNLRLPLHVVLEYREPRWVDIVTAFIPKKPHQVYSRARMAAILRFDGTFEEVRWVRPRFLSAEDIPR</sequence>
<proteinExistence type="predicted"/>
<organism evidence="1 2">
    <name type="scientific">Meiothermus taiwanensis</name>
    <dbReference type="NCBI Taxonomy" id="172827"/>
    <lineage>
        <taxon>Bacteria</taxon>
        <taxon>Thermotogati</taxon>
        <taxon>Deinococcota</taxon>
        <taxon>Deinococci</taxon>
        <taxon>Thermales</taxon>
        <taxon>Thermaceae</taxon>
        <taxon>Meiothermus</taxon>
    </lineage>
</organism>
<comment type="caution">
    <text evidence="1">The sequence shown here is derived from an EMBL/GenBank/DDBJ whole genome shotgun (WGS) entry which is preliminary data.</text>
</comment>
<evidence type="ECO:0008006" key="3">
    <source>
        <dbReference type="Google" id="ProtNLM"/>
    </source>
</evidence>
<reference evidence="1 2" key="1">
    <citation type="submission" date="2018-08" db="EMBL/GenBank/DDBJ databases">
        <title>Meiothermus cateniformans JCM 15151 genome sequencing project.</title>
        <authorList>
            <person name="Da Costa M.S."/>
            <person name="Albuquerque L."/>
            <person name="Raposo P."/>
            <person name="Froufe H.J.C."/>
            <person name="Barroso C.S."/>
            <person name="Egas C."/>
        </authorList>
    </citation>
    <scope>NUCLEOTIDE SEQUENCE [LARGE SCALE GENOMIC DNA]</scope>
    <source>
        <strain evidence="1 2">JCM 15151</strain>
    </source>
</reference>
<dbReference type="Proteomes" id="UP000266089">
    <property type="component" value="Unassembled WGS sequence"/>
</dbReference>
<protein>
    <recommendedName>
        <fullName evidence="3">DUF4258 domain-containing protein</fullName>
    </recommendedName>
</protein>
<dbReference type="OrthoDB" id="32004at2"/>
<dbReference type="AlphaFoldDB" id="A0A399E2M8"/>
<evidence type="ECO:0000313" key="2">
    <source>
        <dbReference type="Proteomes" id="UP000266089"/>
    </source>
</evidence>
<accession>A0A399E2M8</accession>
<dbReference type="EMBL" id="QWKX01000017">
    <property type="protein sequence ID" value="RIH78206.1"/>
    <property type="molecule type" value="Genomic_DNA"/>
</dbReference>